<gene>
    <name evidence="2" type="ORF">SEUCBS140593_009821</name>
</gene>
<evidence type="ECO:0008006" key="4">
    <source>
        <dbReference type="Google" id="ProtNLM"/>
    </source>
</evidence>
<feature type="compositionally biased region" description="Gly residues" evidence="1">
    <location>
        <begin position="348"/>
        <end position="357"/>
    </location>
</feature>
<feature type="region of interest" description="Disordered" evidence="1">
    <location>
        <begin position="188"/>
        <end position="244"/>
    </location>
</feature>
<proteinExistence type="predicted"/>
<protein>
    <recommendedName>
        <fullName evidence="4">C6 zinc finger domain containing protein</fullName>
    </recommendedName>
</protein>
<organism evidence="2 3">
    <name type="scientific">Sporothrix eucalyptigena</name>
    <dbReference type="NCBI Taxonomy" id="1812306"/>
    <lineage>
        <taxon>Eukaryota</taxon>
        <taxon>Fungi</taxon>
        <taxon>Dikarya</taxon>
        <taxon>Ascomycota</taxon>
        <taxon>Pezizomycotina</taxon>
        <taxon>Sordariomycetes</taxon>
        <taxon>Sordariomycetidae</taxon>
        <taxon>Ophiostomatales</taxon>
        <taxon>Ophiostomataceae</taxon>
        <taxon>Sporothrix</taxon>
    </lineage>
</organism>
<reference evidence="2 3" key="1">
    <citation type="submission" date="2024-01" db="EMBL/GenBank/DDBJ databases">
        <authorList>
            <person name="Allen C."/>
            <person name="Tagirdzhanova G."/>
        </authorList>
    </citation>
    <scope>NUCLEOTIDE SEQUENCE [LARGE SCALE GENOMIC DNA]</scope>
</reference>
<keyword evidence="3" id="KW-1185">Reference proteome</keyword>
<evidence type="ECO:0000256" key="1">
    <source>
        <dbReference type="SAM" id="MobiDB-lite"/>
    </source>
</evidence>
<sequence>MFRNMLYREYLDKGLDLMSYFSEMDPQARRLIHILYALRDVVDKYTGCSPKPASFSAAAAPGTGATNSCPNPATKAVRAFRSKIPGTYIPGVSDPVDNFFPQDIFGGSSVPFGHRPIAGGQVLGSYHGSHTPAEMVTAPGSAPGQTQMPGYGGDIKFFGRQGAHDLSQSGLPSPAAAAMPGSMADNVAFMGGNNDGSGNPPVLPPPYPMSGAEFASQGPSQAQHPHEQHHPYQHHMNFNSMSGSAGFGQEAYGAVVDNKSNGDYDGTDSIETDGEGFDFEIFWNWHSHIDQPGQVGVDGEQNTAGSMEGVNMGMPGMGEGMTPIINNNVQQQEGDGGTASYGDLGPAQGQGSGGEMGMKGSAPAQIVQMPLPPIYSPYGMVALPGGVGDTSGMDMSGTNVHGMLPLNVPLYATAELG</sequence>
<comment type="caution">
    <text evidence="2">The sequence shown here is derived from an EMBL/GenBank/DDBJ whole genome shotgun (WGS) entry which is preliminary data.</text>
</comment>
<dbReference type="Proteomes" id="UP001642482">
    <property type="component" value="Unassembled WGS sequence"/>
</dbReference>
<feature type="region of interest" description="Disordered" evidence="1">
    <location>
        <begin position="327"/>
        <end position="360"/>
    </location>
</feature>
<name>A0ABP0CZ08_9PEZI</name>
<evidence type="ECO:0000313" key="2">
    <source>
        <dbReference type="EMBL" id="CAK7237033.1"/>
    </source>
</evidence>
<accession>A0ABP0CZ08</accession>
<dbReference type="EMBL" id="CAWUHD010000173">
    <property type="protein sequence ID" value="CAK7237033.1"/>
    <property type="molecule type" value="Genomic_DNA"/>
</dbReference>
<evidence type="ECO:0000313" key="3">
    <source>
        <dbReference type="Proteomes" id="UP001642482"/>
    </source>
</evidence>